<dbReference type="GO" id="GO:0046872">
    <property type="term" value="F:metal ion binding"/>
    <property type="evidence" value="ECO:0007669"/>
    <property type="project" value="UniProtKB-KW"/>
</dbReference>
<dbReference type="NCBIfam" id="TIGR01488">
    <property type="entry name" value="HAD-SF-IB"/>
    <property type="match status" value="1"/>
</dbReference>
<name>A0A562ZRG3_9BURK</name>
<organism evidence="4 5">
    <name type="scientific">Caenimonas sedimenti</name>
    <dbReference type="NCBI Taxonomy" id="2596921"/>
    <lineage>
        <taxon>Bacteria</taxon>
        <taxon>Pseudomonadati</taxon>
        <taxon>Pseudomonadota</taxon>
        <taxon>Betaproteobacteria</taxon>
        <taxon>Burkholderiales</taxon>
        <taxon>Comamonadaceae</taxon>
        <taxon>Caenimonas</taxon>
    </lineage>
</organism>
<dbReference type="Gene3D" id="1.20.1440.100">
    <property type="entry name" value="SG protein - dephosphorylation function"/>
    <property type="match status" value="1"/>
</dbReference>
<reference evidence="4 5" key="1">
    <citation type="submission" date="2019-07" db="EMBL/GenBank/DDBJ databases">
        <title>Caenimonas sedimenti sp. nov., isolated from activated sludge.</title>
        <authorList>
            <person name="Xu J."/>
        </authorList>
    </citation>
    <scope>NUCLEOTIDE SEQUENCE [LARGE SCALE GENOMIC DNA]</scope>
    <source>
        <strain evidence="4 5">HX-9-20</strain>
    </source>
</reference>
<evidence type="ECO:0000313" key="5">
    <source>
        <dbReference type="Proteomes" id="UP000318199"/>
    </source>
</evidence>
<dbReference type="InterPro" id="IPR006385">
    <property type="entry name" value="HAD_hydro_SerB1"/>
</dbReference>
<dbReference type="AlphaFoldDB" id="A0A562ZRG3"/>
<accession>A0A562ZRG3</accession>
<dbReference type="EMBL" id="VOBQ01000010">
    <property type="protein sequence ID" value="TWO70908.1"/>
    <property type="molecule type" value="Genomic_DNA"/>
</dbReference>
<dbReference type="InterPro" id="IPR023214">
    <property type="entry name" value="HAD_sf"/>
</dbReference>
<dbReference type="OrthoDB" id="9784466at2"/>
<dbReference type="PANTHER" id="PTHR43344:SF13">
    <property type="entry name" value="PHOSPHATASE RV3661-RELATED"/>
    <property type="match status" value="1"/>
</dbReference>
<dbReference type="Gene3D" id="3.40.50.1000">
    <property type="entry name" value="HAD superfamily/HAD-like"/>
    <property type="match status" value="1"/>
</dbReference>
<dbReference type="RefSeq" id="WP_145893497.1">
    <property type="nucleotide sequence ID" value="NZ_VOBQ01000010.1"/>
</dbReference>
<dbReference type="InterPro" id="IPR036412">
    <property type="entry name" value="HAD-like_sf"/>
</dbReference>
<comment type="caution">
    <text evidence="4">The sequence shown here is derived from an EMBL/GenBank/DDBJ whole genome shotgun (WGS) entry which is preliminary data.</text>
</comment>
<dbReference type="Proteomes" id="UP000318199">
    <property type="component" value="Unassembled WGS sequence"/>
</dbReference>
<keyword evidence="2 4" id="KW-0378">Hydrolase</keyword>
<keyword evidence="1" id="KW-0479">Metal-binding</keyword>
<dbReference type="SUPFAM" id="SSF56784">
    <property type="entry name" value="HAD-like"/>
    <property type="match status" value="1"/>
</dbReference>
<keyword evidence="5" id="KW-1185">Reference proteome</keyword>
<keyword evidence="3" id="KW-0460">Magnesium</keyword>
<gene>
    <name evidence="4" type="ORF">FN976_13195</name>
</gene>
<dbReference type="Pfam" id="PF12710">
    <property type="entry name" value="HAD"/>
    <property type="match status" value="1"/>
</dbReference>
<dbReference type="InterPro" id="IPR050582">
    <property type="entry name" value="HAD-like_SerB"/>
</dbReference>
<dbReference type="NCBIfam" id="TIGR01490">
    <property type="entry name" value="HAD-SF-IB-hyp1"/>
    <property type="match status" value="1"/>
</dbReference>
<evidence type="ECO:0000256" key="3">
    <source>
        <dbReference type="ARBA" id="ARBA00022842"/>
    </source>
</evidence>
<dbReference type="CDD" id="cd02612">
    <property type="entry name" value="HAD_PGPPase"/>
    <property type="match status" value="1"/>
</dbReference>
<proteinExistence type="predicted"/>
<dbReference type="PANTHER" id="PTHR43344">
    <property type="entry name" value="PHOSPHOSERINE PHOSPHATASE"/>
    <property type="match status" value="1"/>
</dbReference>
<protein>
    <submittedName>
        <fullName evidence="4">HAD family hydrolase</fullName>
    </submittedName>
</protein>
<dbReference type="GO" id="GO:0016787">
    <property type="term" value="F:hydrolase activity"/>
    <property type="evidence" value="ECO:0007669"/>
    <property type="project" value="UniProtKB-KW"/>
</dbReference>
<evidence type="ECO:0000313" key="4">
    <source>
        <dbReference type="EMBL" id="TWO70908.1"/>
    </source>
</evidence>
<evidence type="ECO:0000256" key="1">
    <source>
        <dbReference type="ARBA" id="ARBA00022723"/>
    </source>
</evidence>
<sequence>MTASVHRLPSRASSTDATRDAIVLFDLDHTLLHGDSDVLWCEFLMAEGVLERAAFAARNADMEARYKAGTVGVAEFADFYVGTLAGRTAADWEPLRQRFLREMVLPRIPNAARRLVQDHRESGALVAMTTATNRFITELTAQHLGIEHLLATEPLIESGRFTGSTHGTLNMREGKVQRLHDWLAGRSLSLAGLHSTAYSDSINDLPLLQAVDVPVAVDPDPRLAAIAGERGWRVLSLR</sequence>
<evidence type="ECO:0000256" key="2">
    <source>
        <dbReference type="ARBA" id="ARBA00022801"/>
    </source>
</evidence>